<reference evidence="3 4" key="1">
    <citation type="submission" date="2021-01" db="EMBL/GenBank/DDBJ databases">
        <title>WGS of actinomycetes isolated from Thailand.</title>
        <authorList>
            <person name="Thawai C."/>
        </authorList>
    </citation>
    <scope>NUCLEOTIDE SEQUENCE [LARGE SCALE GENOMIC DNA]</scope>
    <source>
        <strain evidence="3 4">CH5-8</strain>
    </source>
</reference>
<keyword evidence="2" id="KW-1133">Transmembrane helix</keyword>
<evidence type="ECO:0000256" key="2">
    <source>
        <dbReference type="SAM" id="Phobius"/>
    </source>
</evidence>
<keyword evidence="4" id="KW-1185">Reference proteome</keyword>
<dbReference type="Proteomes" id="UP000621386">
    <property type="component" value="Unassembled WGS sequence"/>
</dbReference>
<proteinExistence type="predicted"/>
<feature type="compositionally biased region" description="Basic and acidic residues" evidence="1">
    <location>
        <begin position="16"/>
        <end position="58"/>
    </location>
</feature>
<evidence type="ECO:0000256" key="1">
    <source>
        <dbReference type="SAM" id="MobiDB-lite"/>
    </source>
</evidence>
<sequence>MRRRSRPADEPGPDAGPDRERPERERPERERDEHERPEHERDDRERSERERSEHERDGPLLAQRAAIVFLPAAPAGLGAAVLAELSGSVWPVAVSVGGGTAATAVLFLKEIIDQAPAAGAGVTAAVRAAAGRRGGRRPAGE</sequence>
<dbReference type="EMBL" id="JAERRH010000009">
    <property type="protein sequence ID" value="MBL1107654.1"/>
    <property type="molecule type" value="Genomic_DNA"/>
</dbReference>
<comment type="caution">
    <text evidence="3">The sequence shown here is derived from an EMBL/GenBank/DDBJ whole genome shotgun (WGS) entry which is preliminary data.</text>
</comment>
<keyword evidence="2" id="KW-0472">Membrane</keyword>
<evidence type="ECO:0000313" key="3">
    <source>
        <dbReference type="EMBL" id="MBL1107654.1"/>
    </source>
</evidence>
<protein>
    <submittedName>
        <fullName evidence="3">Uncharacterized protein</fullName>
    </submittedName>
</protein>
<gene>
    <name evidence="3" type="ORF">JK361_24145</name>
</gene>
<feature type="region of interest" description="Disordered" evidence="1">
    <location>
        <begin position="1"/>
        <end position="61"/>
    </location>
</feature>
<keyword evidence="2" id="KW-0812">Transmembrane</keyword>
<accession>A0ABS1P5W7</accession>
<organism evidence="3 4">
    <name type="scientific">Streptomyces musisoli</name>
    <dbReference type="NCBI Taxonomy" id="2802280"/>
    <lineage>
        <taxon>Bacteria</taxon>
        <taxon>Bacillati</taxon>
        <taxon>Actinomycetota</taxon>
        <taxon>Actinomycetes</taxon>
        <taxon>Kitasatosporales</taxon>
        <taxon>Streptomycetaceae</taxon>
        <taxon>Streptomyces</taxon>
    </lineage>
</organism>
<feature type="transmembrane region" description="Helical" evidence="2">
    <location>
        <begin position="61"/>
        <end position="83"/>
    </location>
</feature>
<dbReference type="RefSeq" id="WP_201821653.1">
    <property type="nucleotide sequence ID" value="NZ_JAERRH010000009.1"/>
</dbReference>
<name>A0ABS1P5W7_9ACTN</name>
<evidence type="ECO:0000313" key="4">
    <source>
        <dbReference type="Proteomes" id="UP000621386"/>
    </source>
</evidence>
<feature type="transmembrane region" description="Helical" evidence="2">
    <location>
        <begin position="89"/>
        <end position="108"/>
    </location>
</feature>